<dbReference type="PANTHER" id="PTHR43133">
    <property type="entry name" value="RNA POLYMERASE ECF-TYPE SIGMA FACTO"/>
    <property type="match status" value="1"/>
</dbReference>
<dbReference type="SUPFAM" id="SSF88659">
    <property type="entry name" value="Sigma3 and sigma4 domains of RNA polymerase sigma factors"/>
    <property type="match status" value="1"/>
</dbReference>
<dbReference type="InterPro" id="IPR036388">
    <property type="entry name" value="WH-like_DNA-bd_sf"/>
</dbReference>
<keyword evidence="2" id="KW-0805">Transcription regulation</keyword>
<dbReference type="InterPro" id="IPR013325">
    <property type="entry name" value="RNA_pol_sigma_r2"/>
</dbReference>
<organism evidence="7 8">
    <name type="scientific">Clostridium faecium</name>
    <dbReference type="NCBI Taxonomy" id="2762223"/>
    <lineage>
        <taxon>Bacteria</taxon>
        <taxon>Bacillati</taxon>
        <taxon>Bacillota</taxon>
        <taxon>Clostridia</taxon>
        <taxon>Eubacteriales</taxon>
        <taxon>Clostridiaceae</taxon>
        <taxon>Clostridium</taxon>
    </lineage>
</organism>
<dbReference type="EMBL" id="JACSQB010000095">
    <property type="protein sequence ID" value="MBD8047769.1"/>
    <property type="molecule type" value="Genomic_DNA"/>
</dbReference>
<evidence type="ECO:0000313" key="7">
    <source>
        <dbReference type="EMBL" id="MBD8047769.1"/>
    </source>
</evidence>
<keyword evidence="3" id="KW-0731">Sigma factor</keyword>
<evidence type="ECO:0000256" key="4">
    <source>
        <dbReference type="ARBA" id="ARBA00023163"/>
    </source>
</evidence>
<dbReference type="InterPro" id="IPR007627">
    <property type="entry name" value="RNA_pol_sigma70_r2"/>
</dbReference>
<comment type="similarity">
    <text evidence="1">Belongs to the sigma-70 factor family. ECF subfamily.</text>
</comment>
<comment type="caution">
    <text evidence="7">The sequence shown here is derived from an EMBL/GenBank/DDBJ whole genome shotgun (WGS) entry which is preliminary data.</text>
</comment>
<evidence type="ECO:0000313" key="8">
    <source>
        <dbReference type="Proteomes" id="UP000627166"/>
    </source>
</evidence>
<sequence>MEVKEIEDLINSYGDIIYGFCIKLTLNKIDADDLYQQTFLKALEIKEKIDRHNNPKNFLISVAIGIWKNHRRKLSRRHGIINALSIEQEEFDIPDKNVDIFKSTYNKELENEVTILVNGLNDKFRLPILMYYNLEMSIKDIALALKLPQGTVKSRLNRAKQVIKEKLIERGYDYYE</sequence>
<evidence type="ECO:0000259" key="6">
    <source>
        <dbReference type="Pfam" id="PF08281"/>
    </source>
</evidence>
<feature type="domain" description="RNA polymerase sigma factor 70 region 4 type 2" evidence="6">
    <location>
        <begin position="117"/>
        <end position="161"/>
    </location>
</feature>
<keyword evidence="8" id="KW-1185">Reference proteome</keyword>
<evidence type="ECO:0000256" key="2">
    <source>
        <dbReference type="ARBA" id="ARBA00023015"/>
    </source>
</evidence>
<name>A0ABR8YV80_9CLOT</name>
<dbReference type="Gene3D" id="1.10.1740.10">
    <property type="match status" value="1"/>
</dbReference>
<dbReference type="CDD" id="cd06171">
    <property type="entry name" value="Sigma70_r4"/>
    <property type="match status" value="1"/>
</dbReference>
<dbReference type="InterPro" id="IPR013249">
    <property type="entry name" value="RNA_pol_sigma70_r4_t2"/>
</dbReference>
<dbReference type="InterPro" id="IPR013324">
    <property type="entry name" value="RNA_pol_sigma_r3/r4-like"/>
</dbReference>
<dbReference type="Proteomes" id="UP000627166">
    <property type="component" value="Unassembled WGS sequence"/>
</dbReference>
<accession>A0ABR8YV80</accession>
<dbReference type="PANTHER" id="PTHR43133:SF60">
    <property type="entry name" value="RNA POLYMERASE SIGMA FACTOR SIGV"/>
    <property type="match status" value="1"/>
</dbReference>
<feature type="domain" description="RNA polymerase sigma-70 region 2" evidence="5">
    <location>
        <begin position="9"/>
        <end position="77"/>
    </location>
</feature>
<dbReference type="Pfam" id="PF08281">
    <property type="entry name" value="Sigma70_r4_2"/>
    <property type="match status" value="1"/>
</dbReference>
<dbReference type="InterPro" id="IPR014284">
    <property type="entry name" value="RNA_pol_sigma-70_dom"/>
</dbReference>
<dbReference type="Pfam" id="PF04542">
    <property type="entry name" value="Sigma70_r2"/>
    <property type="match status" value="1"/>
</dbReference>
<evidence type="ECO:0000259" key="5">
    <source>
        <dbReference type="Pfam" id="PF04542"/>
    </source>
</evidence>
<dbReference type="Gene3D" id="1.10.10.10">
    <property type="entry name" value="Winged helix-like DNA-binding domain superfamily/Winged helix DNA-binding domain"/>
    <property type="match status" value="1"/>
</dbReference>
<keyword evidence="4" id="KW-0804">Transcription</keyword>
<dbReference type="NCBIfam" id="TIGR02937">
    <property type="entry name" value="sigma70-ECF"/>
    <property type="match status" value="1"/>
</dbReference>
<dbReference type="RefSeq" id="WP_191740729.1">
    <property type="nucleotide sequence ID" value="NZ_JACSQB010000095.1"/>
</dbReference>
<protein>
    <submittedName>
        <fullName evidence="7">RNA polymerase sigma factor</fullName>
    </submittedName>
</protein>
<dbReference type="SUPFAM" id="SSF88946">
    <property type="entry name" value="Sigma2 domain of RNA polymerase sigma factors"/>
    <property type="match status" value="1"/>
</dbReference>
<proteinExistence type="inferred from homology"/>
<evidence type="ECO:0000256" key="1">
    <source>
        <dbReference type="ARBA" id="ARBA00010641"/>
    </source>
</evidence>
<reference evidence="7 8" key="1">
    <citation type="submission" date="2020-08" db="EMBL/GenBank/DDBJ databases">
        <title>A Genomic Blueprint of the Chicken Gut Microbiome.</title>
        <authorList>
            <person name="Gilroy R."/>
            <person name="Ravi A."/>
            <person name="Getino M."/>
            <person name="Pursley I."/>
            <person name="Horton D.L."/>
            <person name="Alikhan N.-F."/>
            <person name="Baker D."/>
            <person name="Gharbi K."/>
            <person name="Hall N."/>
            <person name="Watson M."/>
            <person name="Adriaenssens E.M."/>
            <person name="Foster-Nyarko E."/>
            <person name="Jarju S."/>
            <person name="Secka A."/>
            <person name="Antonio M."/>
            <person name="Oren A."/>
            <person name="Chaudhuri R."/>
            <person name="La Ragione R.M."/>
            <person name="Hildebrand F."/>
            <person name="Pallen M.J."/>
        </authorList>
    </citation>
    <scope>NUCLEOTIDE SEQUENCE [LARGE SCALE GENOMIC DNA]</scope>
    <source>
        <strain evidence="7 8">N37</strain>
    </source>
</reference>
<dbReference type="InterPro" id="IPR039425">
    <property type="entry name" value="RNA_pol_sigma-70-like"/>
</dbReference>
<gene>
    <name evidence="7" type="ORF">H9637_12065</name>
</gene>
<evidence type="ECO:0000256" key="3">
    <source>
        <dbReference type="ARBA" id="ARBA00023082"/>
    </source>
</evidence>